<gene>
    <name evidence="5" type="ORF">ACFQ0P_06420</name>
</gene>
<dbReference type="Proteomes" id="UP001597055">
    <property type="component" value="Unassembled WGS sequence"/>
</dbReference>
<dbReference type="InterPro" id="IPR001789">
    <property type="entry name" value="Sig_transdc_resp-reg_receiver"/>
</dbReference>
<evidence type="ECO:0000259" key="3">
    <source>
        <dbReference type="PROSITE" id="PS50043"/>
    </source>
</evidence>
<dbReference type="PROSITE" id="PS50110">
    <property type="entry name" value="RESPONSE_REGULATORY"/>
    <property type="match status" value="1"/>
</dbReference>
<feature type="modified residue" description="4-aspartylphosphate" evidence="2">
    <location>
        <position position="63"/>
    </location>
</feature>
<evidence type="ECO:0000313" key="6">
    <source>
        <dbReference type="Proteomes" id="UP001597055"/>
    </source>
</evidence>
<name>A0ABW3AHE9_9MICO</name>
<reference evidence="6" key="1">
    <citation type="journal article" date="2019" name="Int. J. Syst. Evol. Microbiol.">
        <title>The Global Catalogue of Microorganisms (GCM) 10K type strain sequencing project: providing services to taxonomists for standard genome sequencing and annotation.</title>
        <authorList>
            <consortium name="The Broad Institute Genomics Platform"/>
            <consortium name="The Broad Institute Genome Sequencing Center for Infectious Disease"/>
            <person name="Wu L."/>
            <person name="Ma J."/>
        </authorList>
    </citation>
    <scope>NUCLEOTIDE SEQUENCE [LARGE SCALE GENOMIC DNA]</scope>
    <source>
        <strain evidence="6">CCUG 54523</strain>
    </source>
</reference>
<dbReference type="PRINTS" id="PR00038">
    <property type="entry name" value="HTHLUXR"/>
</dbReference>
<dbReference type="PROSITE" id="PS00622">
    <property type="entry name" value="HTH_LUXR_1"/>
    <property type="match status" value="1"/>
</dbReference>
<dbReference type="SMART" id="SM00448">
    <property type="entry name" value="REC"/>
    <property type="match status" value="1"/>
</dbReference>
<sequence>MHGPGSRDPQMAARIGIVDDHPAVILGTSSILNQQPRLQVVATGATANDLLSQRIRLDVILLDLVLGDGSTPTTNLKRLSVFKVPVIAYTSGERPHLVREAIAAGAAGMIRKSDLPAALVKAVETVLAGGIAASPDWANALDSDETFVRAQLTAREAEVLALYASGETAERVAELLFISKETVYDHVRRIRAKYAAVDRPSRTKVELYRRAVEDGIVTPEGGPPDQ</sequence>
<evidence type="ECO:0000256" key="2">
    <source>
        <dbReference type="PROSITE-ProRule" id="PRU00169"/>
    </source>
</evidence>
<dbReference type="CDD" id="cd06170">
    <property type="entry name" value="LuxR_C_like"/>
    <property type="match status" value="1"/>
</dbReference>
<dbReference type="InterPro" id="IPR011006">
    <property type="entry name" value="CheY-like_superfamily"/>
</dbReference>
<dbReference type="InterPro" id="IPR016032">
    <property type="entry name" value="Sig_transdc_resp-reg_C-effctor"/>
</dbReference>
<feature type="domain" description="Response regulatory" evidence="4">
    <location>
        <begin position="14"/>
        <end position="127"/>
    </location>
</feature>
<dbReference type="PANTHER" id="PTHR43214:SF43">
    <property type="entry name" value="TWO-COMPONENT RESPONSE REGULATOR"/>
    <property type="match status" value="1"/>
</dbReference>
<feature type="domain" description="HTH luxR-type" evidence="3">
    <location>
        <begin position="145"/>
        <end position="215"/>
    </location>
</feature>
<keyword evidence="2" id="KW-0597">Phosphoprotein</keyword>
<dbReference type="SMART" id="SM00421">
    <property type="entry name" value="HTH_LUXR"/>
    <property type="match status" value="1"/>
</dbReference>
<accession>A0ABW3AHE9</accession>
<dbReference type="Pfam" id="PF00196">
    <property type="entry name" value="GerE"/>
    <property type="match status" value="1"/>
</dbReference>
<dbReference type="RefSeq" id="WP_204981273.1">
    <property type="nucleotide sequence ID" value="NZ_JBHTII010000001.1"/>
</dbReference>
<protein>
    <submittedName>
        <fullName evidence="5">Response regulator transcription factor</fullName>
    </submittedName>
</protein>
<dbReference type="Gene3D" id="3.40.50.2300">
    <property type="match status" value="1"/>
</dbReference>
<dbReference type="Pfam" id="PF00072">
    <property type="entry name" value="Response_reg"/>
    <property type="match status" value="1"/>
</dbReference>
<dbReference type="InterPro" id="IPR036388">
    <property type="entry name" value="WH-like_DNA-bd_sf"/>
</dbReference>
<dbReference type="PANTHER" id="PTHR43214">
    <property type="entry name" value="TWO-COMPONENT RESPONSE REGULATOR"/>
    <property type="match status" value="1"/>
</dbReference>
<dbReference type="SUPFAM" id="SSF52172">
    <property type="entry name" value="CheY-like"/>
    <property type="match status" value="1"/>
</dbReference>
<dbReference type="SUPFAM" id="SSF46894">
    <property type="entry name" value="C-terminal effector domain of the bipartite response regulators"/>
    <property type="match status" value="1"/>
</dbReference>
<evidence type="ECO:0000313" key="5">
    <source>
        <dbReference type="EMBL" id="MFD0790026.1"/>
    </source>
</evidence>
<keyword evidence="6" id="KW-1185">Reference proteome</keyword>
<keyword evidence="1" id="KW-0238">DNA-binding</keyword>
<dbReference type="EMBL" id="JBHTII010000001">
    <property type="protein sequence ID" value="MFD0790026.1"/>
    <property type="molecule type" value="Genomic_DNA"/>
</dbReference>
<dbReference type="InterPro" id="IPR000792">
    <property type="entry name" value="Tscrpt_reg_LuxR_C"/>
</dbReference>
<evidence type="ECO:0000259" key="4">
    <source>
        <dbReference type="PROSITE" id="PS50110"/>
    </source>
</evidence>
<dbReference type="PROSITE" id="PS50043">
    <property type="entry name" value="HTH_LUXR_2"/>
    <property type="match status" value="1"/>
</dbReference>
<dbReference type="InterPro" id="IPR039420">
    <property type="entry name" value="WalR-like"/>
</dbReference>
<dbReference type="Gene3D" id="1.10.10.10">
    <property type="entry name" value="Winged helix-like DNA-binding domain superfamily/Winged helix DNA-binding domain"/>
    <property type="match status" value="1"/>
</dbReference>
<comment type="caution">
    <text evidence="5">The sequence shown here is derived from an EMBL/GenBank/DDBJ whole genome shotgun (WGS) entry which is preliminary data.</text>
</comment>
<evidence type="ECO:0000256" key="1">
    <source>
        <dbReference type="ARBA" id="ARBA00023125"/>
    </source>
</evidence>
<organism evidence="5 6">
    <name type="scientific">Microbacterium insulae</name>
    <dbReference type="NCBI Taxonomy" id="483014"/>
    <lineage>
        <taxon>Bacteria</taxon>
        <taxon>Bacillati</taxon>
        <taxon>Actinomycetota</taxon>
        <taxon>Actinomycetes</taxon>
        <taxon>Micrococcales</taxon>
        <taxon>Microbacteriaceae</taxon>
        <taxon>Microbacterium</taxon>
    </lineage>
</organism>
<proteinExistence type="predicted"/>